<geneLocation type="plasmid" evidence="1 2">
    <name>PPGU16_p2</name>
</geneLocation>
<dbReference type="Proteomes" id="UP000510888">
    <property type="component" value="Plasmid PPGU16_p2"/>
</dbReference>
<dbReference type="EMBL" id="AP023177">
    <property type="protein sequence ID" value="BCF95136.1"/>
    <property type="molecule type" value="Genomic_DNA"/>
</dbReference>
<name>A0A7I8C234_9BURK</name>
<gene>
    <name evidence="1" type="ORF">PPGU16_82030</name>
</gene>
<reference evidence="1 2" key="1">
    <citation type="journal article" date="2020" name="Genes (Basel)">
        <title>Genomic Comparison of Insect Gut Symbionts from Divergent Burkholderia Subclades.</title>
        <authorList>
            <person name="Takeshita K."/>
            <person name="Kikuchi Y."/>
        </authorList>
    </citation>
    <scope>NUCLEOTIDE SEQUENCE [LARGE SCALE GENOMIC DNA]</scope>
    <source>
        <strain evidence="1 2">PGU16</strain>
        <plasmid evidence="1 2">PPGU16_p2</plasmid>
    </source>
</reference>
<evidence type="ECO:0000313" key="1">
    <source>
        <dbReference type="EMBL" id="BCF95136.1"/>
    </source>
</evidence>
<protein>
    <submittedName>
        <fullName evidence="1">Uncharacterized protein</fullName>
    </submittedName>
</protein>
<evidence type="ECO:0000313" key="2">
    <source>
        <dbReference type="Proteomes" id="UP000510888"/>
    </source>
</evidence>
<keyword evidence="2" id="KW-1185">Reference proteome</keyword>
<sequence length="62" mass="6554">MGPSYPRVKRAVQLGMPFAAAYVAAEFRTVGSVTWPQSDVATYAAETCAVHAFRAVACVAFG</sequence>
<proteinExistence type="predicted"/>
<keyword evidence="1" id="KW-0614">Plasmid</keyword>
<dbReference type="KEGG" id="plad:PPGU16_82030"/>
<dbReference type="AlphaFoldDB" id="A0A7I8C234"/>
<accession>A0A7I8C234</accession>
<organism evidence="1 2">
    <name type="scientific">Paraburkholderia largidicola</name>
    <dbReference type="NCBI Taxonomy" id="3014751"/>
    <lineage>
        <taxon>Bacteria</taxon>
        <taxon>Pseudomonadati</taxon>
        <taxon>Pseudomonadota</taxon>
        <taxon>Betaproteobacteria</taxon>
        <taxon>Burkholderiales</taxon>
        <taxon>Burkholderiaceae</taxon>
        <taxon>Paraburkholderia</taxon>
    </lineage>
</organism>